<comment type="caution">
    <text evidence="2">The sequence shown here is derived from an EMBL/GenBank/DDBJ whole genome shotgun (WGS) entry which is preliminary data.</text>
</comment>
<keyword evidence="1" id="KW-0812">Transmembrane</keyword>
<dbReference type="EMBL" id="LTDM01000008">
    <property type="protein sequence ID" value="OLS03402.1"/>
    <property type="molecule type" value="Genomic_DNA"/>
</dbReference>
<organism evidence="2 3">
    <name type="scientific">Tissierella creatinophila DSM 6911</name>
    <dbReference type="NCBI Taxonomy" id="1123403"/>
    <lineage>
        <taxon>Bacteria</taxon>
        <taxon>Bacillati</taxon>
        <taxon>Bacillota</taxon>
        <taxon>Tissierellia</taxon>
        <taxon>Tissierellales</taxon>
        <taxon>Tissierellaceae</taxon>
        <taxon>Tissierella</taxon>
    </lineage>
</organism>
<evidence type="ECO:0000313" key="2">
    <source>
        <dbReference type="EMBL" id="OLS03402.1"/>
    </source>
</evidence>
<sequence length="76" mass="8889">MKKHTKKLIAPIIITVLIVSYFVFYMWMGLFISEIPSIMKMLLLVFPVGLIALSVYMLFERVKEIKDGEEDDLSKY</sequence>
<reference evidence="2 3" key="1">
    <citation type="submission" date="2016-02" db="EMBL/GenBank/DDBJ databases">
        <title>Genome sequence of Tissierella creatinophila DSM 6911.</title>
        <authorList>
            <person name="Poehlein A."/>
            <person name="Daniel R."/>
        </authorList>
    </citation>
    <scope>NUCLEOTIDE SEQUENCE [LARGE SCALE GENOMIC DNA]</scope>
    <source>
        <strain evidence="2 3">DSM 6911</strain>
    </source>
</reference>
<feature type="transmembrane region" description="Helical" evidence="1">
    <location>
        <begin position="38"/>
        <end position="59"/>
    </location>
</feature>
<name>A0A1U7M7W2_TISCR</name>
<gene>
    <name evidence="2" type="ORF">TICRE_06320</name>
</gene>
<keyword evidence="1" id="KW-0472">Membrane</keyword>
<protein>
    <submittedName>
        <fullName evidence="2">Uncharacterized protein</fullName>
    </submittedName>
</protein>
<dbReference type="AlphaFoldDB" id="A0A1U7M7W2"/>
<keyword evidence="1" id="KW-1133">Transmembrane helix</keyword>
<dbReference type="OrthoDB" id="1650720at2"/>
<evidence type="ECO:0000256" key="1">
    <source>
        <dbReference type="SAM" id="Phobius"/>
    </source>
</evidence>
<keyword evidence="3" id="KW-1185">Reference proteome</keyword>
<feature type="transmembrane region" description="Helical" evidence="1">
    <location>
        <begin position="12"/>
        <end position="32"/>
    </location>
</feature>
<dbReference type="Proteomes" id="UP000186112">
    <property type="component" value="Unassembled WGS sequence"/>
</dbReference>
<accession>A0A1U7M7W2</accession>
<proteinExistence type="predicted"/>
<evidence type="ECO:0000313" key="3">
    <source>
        <dbReference type="Proteomes" id="UP000186112"/>
    </source>
</evidence>